<gene>
    <name evidence="2" type="ORF">STEHIDRAFT_162714</name>
</gene>
<feature type="compositionally biased region" description="Low complexity" evidence="1">
    <location>
        <begin position="49"/>
        <end position="59"/>
    </location>
</feature>
<protein>
    <submittedName>
        <fullName evidence="2">Uncharacterized protein</fullName>
    </submittedName>
</protein>
<feature type="region of interest" description="Disordered" evidence="1">
    <location>
        <begin position="1"/>
        <end position="82"/>
    </location>
</feature>
<sequence length="163" mass="17910">MTSDNPNQPSRSGRSTGHRVTPVHKPHSYPPRNTTTNDTNHTRDRSFVAASSITTTTASQRTFQDYYAPTRESETPSETAHRVSRNFLFLPENQRPRTDEEAAALLRRCGPTSMTTGPLSFGDFWQSVVAHPGSGGGEEYAPTGAQMISLWIGSCLGLLERAE</sequence>
<evidence type="ECO:0000313" key="2">
    <source>
        <dbReference type="EMBL" id="EIM80294.1"/>
    </source>
</evidence>
<dbReference type="RefSeq" id="XP_007310438.1">
    <property type="nucleotide sequence ID" value="XM_007310376.1"/>
</dbReference>
<evidence type="ECO:0000313" key="3">
    <source>
        <dbReference type="Proteomes" id="UP000053927"/>
    </source>
</evidence>
<dbReference type="AlphaFoldDB" id="R7RY85"/>
<feature type="compositionally biased region" description="Polar residues" evidence="1">
    <location>
        <begin position="1"/>
        <end position="15"/>
    </location>
</feature>
<organism evidence="2 3">
    <name type="scientific">Stereum hirsutum (strain FP-91666)</name>
    <name type="common">White-rot fungus</name>
    <dbReference type="NCBI Taxonomy" id="721885"/>
    <lineage>
        <taxon>Eukaryota</taxon>
        <taxon>Fungi</taxon>
        <taxon>Dikarya</taxon>
        <taxon>Basidiomycota</taxon>
        <taxon>Agaricomycotina</taxon>
        <taxon>Agaricomycetes</taxon>
        <taxon>Russulales</taxon>
        <taxon>Stereaceae</taxon>
        <taxon>Stereum</taxon>
    </lineage>
</organism>
<proteinExistence type="predicted"/>
<name>R7RY85_STEHR</name>
<dbReference type="GeneID" id="18802153"/>
<dbReference type="EMBL" id="JH687398">
    <property type="protein sequence ID" value="EIM80294.1"/>
    <property type="molecule type" value="Genomic_DNA"/>
</dbReference>
<keyword evidence="3" id="KW-1185">Reference proteome</keyword>
<accession>R7RY85</accession>
<reference evidence="3" key="1">
    <citation type="journal article" date="2012" name="Science">
        <title>The Paleozoic origin of enzymatic lignin decomposition reconstructed from 31 fungal genomes.</title>
        <authorList>
            <person name="Floudas D."/>
            <person name="Binder M."/>
            <person name="Riley R."/>
            <person name="Barry K."/>
            <person name="Blanchette R.A."/>
            <person name="Henrissat B."/>
            <person name="Martinez A.T."/>
            <person name="Otillar R."/>
            <person name="Spatafora J.W."/>
            <person name="Yadav J.S."/>
            <person name="Aerts A."/>
            <person name="Benoit I."/>
            <person name="Boyd A."/>
            <person name="Carlson A."/>
            <person name="Copeland A."/>
            <person name="Coutinho P.M."/>
            <person name="de Vries R.P."/>
            <person name="Ferreira P."/>
            <person name="Findley K."/>
            <person name="Foster B."/>
            <person name="Gaskell J."/>
            <person name="Glotzer D."/>
            <person name="Gorecki P."/>
            <person name="Heitman J."/>
            <person name="Hesse C."/>
            <person name="Hori C."/>
            <person name="Igarashi K."/>
            <person name="Jurgens J.A."/>
            <person name="Kallen N."/>
            <person name="Kersten P."/>
            <person name="Kohler A."/>
            <person name="Kuees U."/>
            <person name="Kumar T.K.A."/>
            <person name="Kuo A."/>
            <person name="LaButti K."/>
            <person name="Larrondo L.F."/>
            <person name="Lindquist E."/>
            <person name="Ling A."/>
            <person name="Lombard V."/>
            <person name="Lucas S."/>
            <person name="Lundell T."/>
            <person name="Martin R."/>
            <person name="McLaughlin D.J."/>
            <person name="Morgenstern I."/>
            <person name="Morin E."/>
            <person name="Murat C."/>
            <person name="Nagy L.G."/>
            <person name="Nolan M."/>
            <person name="Ohm R.A."/>
            <person name="Patyshakuliyeva A."/>
            <person name="Rokas A."/>
            <person name="Ruiz-Duenas F.J."/>
            <person name="Sabat G."/>
            <person name="Salamov A."/>
            <person name="Samejima M."/>
            <person name="Schmutz J."/>
            <person name="Slot J.C."/>
            <person name="St John F."/>
            <person name="Stenlid J."/>
            <person name="Sun H."/>
            <person name="Sun S."/>
            <person name="Syed K."/>
            <person name="Tsang A."/>
            <person name="Wiebenga A."/>
            <person name="Young D."/>
            <person name="Pisabarro A."/>
            <person name="Eastwood D.C."/>
            <person name="Martin F."/>
            <person name="Cullen D."/>
            <person name="Grigoriev I.V."/>
            <person name="Hibbett D.S."/>
        </authorList>
    </citation>
    <scope>NUCLEOTIDE SEQUENCE [LARGE SCALE GENOMIC DNA]</scope>
    <source>
        <strain evidence="3">FP-91666</strain>
    </source>
</reference>
<evidence type="ECO:0000256" key="1">
    <source>
        <dbReference type="SAM" id="MobiDB-lite"/>
    </source>
</evidence>
<dbReference type="Proteomes" id="UP000053927">
    <property type="component" value="Unassembled WGS sequence"/>
</dbReference>
<dbReference type="KEGG" id="shs:STEHIDRAFT_162714"/>